<comment type="caution">
    <text evidence="1">The sequence shown here is derived from an EMBL/GenBank/DDBJ whole genome shotgun (WGS) entry which is preliminary data.</text>
</comment>
<name>A0A392LZ22_9FABA</name>
<evidence type="ECO:0000313" key="2">
    <source>
        <dbReference type="Proteomes" id="UP000265520"/>
    </source>
</evidence>
<proteinExistence type="predicted"/>
<keyword evidence="2" id="KW-1185">Reference proteome</keyword>
<gene>
    <name evidence="1" type="ORF">A2U01_0001005</name>
</gene>
<accession>A0A392LZ22</accession>
<protein>
    <submittedName>
        <fullName evidence="1">F-box/kelch-repeat protein</fullName>
    </submittedName>
</protein>
<dbReference type="SUPFAM" id="SSF81383">
    <property type="entry name" value="F-box domain"/>
    <property type="match status" value="1"/>
</dbReference>
<dbReference type="EMBL" id="LXQA010000822">
    <property type="protein sequence ID" value="MCH80239.1"/>
    <property type="molecule type" value="Genomic_DNA"/>
</dbReference>
<dbReference type="AlphaFoldDB" id="A0A392LZ22"/>
<sequence>MNDSHCPVQATPRRRRWMLCLPNLAILRRRRRMLHQPNSASPIILPDELIVEIISWLPVKSLMKLSSRCHWLCFWNPAMRTVSEFSAPTYDRSRLKYSFGYDNSAGTYKVVELYVQEKQNDLSTESYTQMLLPRGFVEVP</sequence>
<dbReference type="InterPro" id="IPR036047">
    <property type="entry name" value="F-box-like_dom_sf"/>
</dbReference>
<reference evidence="1 2" key="1">
    <citation type="journal article" date="2018" name="Front. Plant Sci.">
        <title>Red Clover (Trifolium pratense) and Zigzag Clover (T. medium) - A Picture of Genomic Similarities and Differences.</title>
        <authorList>
            <person name="Dluhosova J."/>
            <person name="Istvanek J."/>
            <person name="Nedelnik J."/>
            <person name="Repkova J."/>
        </authorList>
    </citation>
    <scope>NUCLEOTIDE SEQUENCE [LARGE SCALE GENOMIC DNA]</scope>
    <source>
        <strain evidence="2">cv. 10/8</strain>
        <tissue evidence="1">Leaf</tissue>
    </source>
</reference>
<evidence type="ECO:0000313" key="1">
    <source>
        <dbReference type="EMBL" id="MCH80239.1"/>
    </source>
</evidence>
<dbReference type="Proteomes" id="UP000265520">
    <property type="component" value="Unassembled WGS sequence"/>
</dbReference>
<organism evidence="1 2">
    <name type="scientific">Trifolium medium</name>
    <dbReference type="NCBI Taxonomy" id="97028"/>
    <lineage>
        <taxon>Eukaryota</taxon>
        <taxon>Viridiplantae</taxon>
        <taxon>Streptophyta</taxon>
        <taxon>Embryophyta</taxon>
        <taxon>Tracheophyta</taxon>
        <taxon>Spermatophyta</taxon>
        <taxon>Magnoliopsida</taxon>
        <taxon>eudicotyledons</taxon>
        <taxon>Gunneridae</taxon>
        <taxon>Pentapetalae</taxon>
        <taxon>rosids</taxon>
        <taxon>fabids</taxon>
        <taxon>Fabales</taxon>
        <taxon>Fabaceae</taxon>
        <taxon>Papilionoideae</taxon>
        <taxon>50 kb inversion clade</taxon>
        <taxon>NPAAA clade</taxon>
        <taxon>Hologalegina</taxon>
        <taxon>IRL clade</taxon>
        <taxon>Trifolieae</taxon>
        <taxon>Trifolium</taxon>
    </lineage>
</organism>